<dbReference type="GO" id="GO:0005759">
    <property type="term" value="C:mitochondrial matrix"/>
    <property type="evidence" value="ECO:0007669"/>
    <property type="project" value="TreeGrafter"/>
</dbReference>
<evidence type="ECO:0000313" key="2">
    <source>
        <dbReference type="EMBL" id="KAF4660706.1"/>
    </source>
</evidence>
<evidence type="ECO:0000313" key="3">
    <source>
        <dbReference type="Proteomes" id="UP000570595"/>
    </source>
</evidence>
<dbReference type="GO" id="GO:0035770">
    <property type="term" value="C:ribonucleoprotein granule"/>
    <property type="evidence" value="ECO:0007669"/>
    <property type="project" value="TreeGrafter"/>
</dbReference>
<gene>
    <name evidence="2" type="ORF">FOZ61_003836</name>
</gene>
<sequence length="2401" mass="260983">MPFSEFEEVCRELLSSGSALSADLLCAAGRAVASTKLSVVAETVDALCWASTERLCSAEEEIPSSEVVAALVSLASAGKPHRPSIRRLVEGLKARIPSVAPQMSLQEIHRTITALRNLKEPLGVEVQLLLDRLDRRLDMLSDFALASLARTIASSSWRIEAFAKSMAASWRQRVEGQRGLKSNVHAAVVFAVGKTADKDVITEVLRVANNSLDYSTFTFTELSQILWVYANNGGIIPSESIWKSLLGALSADGVGACATQTIGYAFWAAGVLSHDCHSSGLPLELIRQMAQVVVLGSVRGFQPSSVSYMVWAVSLAANQDCLWVGDFCKHLLADNSSRETIDKFKSLELANTLAAVCSLGLKDSLPEFVAAARQYFAAAAKIAPGTAANGRAFTQVAWTMVPEGGPEMEAIVDWFTTNSDEVGLRSLCRILWAASKCDGVVEACAGQQSSSVVLLVCAAARRFLDGRSERLEQQDVALLVWALGTLRLSHYELEERCCVLARGMLMDGRIDSRHLAMVLWGITSNSHRSQPAIDLIKDTVSAVERGGISFDVADVAVVLWAMAASDVYDQAVFRHLLSVLATGSGQLLAAERRASLSKVHRAYLWARLCHGFVHTPQETGLIAEALEEAQMSGIDAQGAFQTDVCRTLNRVLARWPSTGFQVMSEVDLGPELPGLVVDAALVDGRTGSRGLLVEVDGPHHYVSVLGASGVSGRQYNGQSVLKHELIRKAGFRLLCVGDEKWRSMDRADSCAVTNEVASRQVKDLRRLLSSGSRDNWLQACTAIVDILNSPASLVRVEFTLLAAALIKCVKVSKDPRQLSLLATLSESMAQRLEEGDSTDVSALSPKRLGETMRAIGVAGRSPPTAVARLRDLLRPHLLATIPDMGPLQLRHVTWAINKLSLPWDAEINMAINTMLDRVGLASVGFGELATFVWAVSRMGGCNERFTGAVAVDWAGRVGRPGVSAEAHALVLSSLGATARNQPEVVRLFDVCSSKLDLGNFKTSELASVLWAFGHMTASTLDSRVWKICIAKFDESTIRQCPLHSIGNAFWAAGSVAQSSKSDSQLPLAFVHHLAELIVNTGLDGFTSGAISSIAWAVGLASDGDPWVERVFRHLLSNEQFPIDGSCLAEAWKPLEIATVLSSLTEAKLLAAFPAFTSAATEVVVDNIRGWRPTAQNILAVSQISNAQWSTGQGTMMPIVDWAVANVDALTPQSESRILWATARMFESSALREPPASVVAFVSGLADQYRSRDGHQYQQQDVALLVWALGTLRLSHYELEERCCVLARGMLMDGRIDSRHLAMVLWGITSNSHRSQPAIDLIRTVVDRVESSTFRPRKADVTIVIWSMAVFDFYSQKALRNLLEALARAGPVSSAAPRTEQGASLIRLHRSLLWARVCHGFEPTASEEAQLMQIARRQRAPGGGLVSSSTLQWEIRSELQRVLPVMAPAVILRDEYELPPPLEGIFVDLALLDAEGRVLAIIEVDGYSHFSQLIGAGRLAVLQYNGNTELSRRILSKAGYKVFSISTVEWNNTQRHRRGEFLADLLRDVAALRVEEELFHLQPPTLLALDRSLLQLDIMASTSSAAVRRCALSRSARQFATAAATVATRPRPSTISDPFQLRKVLLDASRHKKKSDVLSICQQAALPPPGPSPTTHRLQLLATSLHRLVKHFHNTQPDLVDALCEELSEALQSTSITINEVADSLWSIGMAGGATPSRARLLTMLRPSITPLLDSASSSQLSNVACAIAKLDLDWHEEVRHVMLQCRTGLGVGSTAGGVVSNICWAAARTGVRDEAFLREAAATWLSRSVATVPASATAMIFWSLGKLAPDAPYVTELFSKAREHPGLLADFGIRECASVLSGYAYVATEPPHDEIFKVAMASLRAAQRGRVSTQTIASSCWASATLTKQHGEVVKSSAACLVGSLMGLVLEARQGGFTPQEVSNILWSAALLLSRDEVIASAEYLLPHTPERILGYTAQDLAVCMAALAQTGGLEALENSFVNSALQRVRESIYEWPADATHIHAVGQLAWSIAGRPFRDVQPLLEWAAERGANTEAFVKLLWCAASTPEAQQGSLWDSADLLKFLDASAKGPDCVFHFNQQELALVAWSLATLRLSHQVLEEQCCHEARELLLGPGISSAHLSMLLWGLASNCHSSNYANELIEEVVAQVCSRKYRFVAADSFHVAWSLAALDVFGRRVLDVLLSAAATAELDGVALQKINQVSLWSSSHGFDPSPMVAGLFQRAAESARSEATVVDSAFQDQVTECIRRAMGSNDDYRVVPELDLSHLGCPGVIVDLAVVRHEVTDGLQHHHQQQQLVLIIEANGPSHYVRSVGKESGSSHTLCGKAVMRRNSLRRLGYPVEEICFTHWKRLDRNSRQEYVESIVKARLLPQEKFLQSM</sequence>
<feature type="domain" description="RAP" evidence="1">
    <location>
        <begin position="1479"/>
        <end position="1543"/>
    </location>
</feature>
<dbReference type="GO" id="GO:0003723">
    <property type="term" value="F:RNA binding"/>
    <property type="evidence" value="ECO:0007669"/>
    <property type="project" value="TreeGrafter"/>
</dbReference>
<comment type="caution">
    <text evidence="2">The sequence shown here is derived from an EMBL/GenBank/DDBJ whole genome shotgun (WGS) entry which is preliminary data.</text>
</comment>
<feature type="domain" description="RAP" evidence="1">
    <location>
        <begin position="2321"/>
        <end position="2385"/>
    </location>
</feature>
<dbReference type="Pfam" id="PF08373">
    <property type="entry name" value="RAP"/>
    <property type="match status" value="3"/>
</dbReference>
<dbReference type="InterPro" id="IPR050870">
    <property type="entry name" value="FAST_kinase"/>
</dbReference>
<dbReference type="PANTHER" id="PTHR21228:SF40">
    <property type="entry name" value="LD45607P"/>
    <property type="match status" value="1"/>
</dbReference>
<dbReference type="GO" id="GO:0044528">
    <property type="term" value="P:regulation of mitochondrial mRNA stability"/>
    <property type="evidence" value="ECO:0007669"/>
    <property type="project" value="TreeGrafter"/>
</dbReference>
<name>A0A7J6LNJ3_PEROL</name>
<protein>
    <recommendedName>
        <fullName evidence="1">RAP domain-containing protein</fullName>
    </recommendedName>
</protein>
<evidence type="ECO:0000259" key="1">
    <source>
        <dbReference type="PROSITE" id="PS51286"/>
    </source>
</evidence>
<organism evidence="2 3">
    <name type="scientific">Perkinsus olseni</name>
    <name type="common">Perkinsus atlanticus</name>
    <dbReference type="NCBI Taxonomy" id="32597"/>
    <lineage>
        <taxon>Eukaryota</taxon>
        <taxon>Sar</taxon>
        <taxon>Alveolata</taxon>
        <taxon>Perkinsozoa</taxon>
        <taxon>Perkinsea</taxon>
        <taxon>Perkinsida</taxon>
        <taxon>Perkinsidae</taxon>
        <taxon>Perkinsus</taxon>
    </lineage>
</organism>
<dbReference type="PROSITE" id="PS51286">
    <property type="entry name" value="RAP"/>
    <property type="match status" value="2"/>
</dbReference>
<dbReference type="GO" id="GO:0000963">
    <property type="term" value="P:mitochondrial RNA processing"/>
    <property type="evidence" value="ECO:0007669"/>
    <property type="project" value="TreeGrafter"/>
</dbReference>
<accession>A0A7J6LNJ3</accession>
<dbReference type="GO" id="GO:0009507">
    <property type="term" value="C:chloroplast"/>
    <property type="evidence" value="ECO:0007669"/>
    <property type="project" value="GOC"/>
</dbReference>
<dbReference type="SMART" id="SM00952">
    <property type="entry name" value="RAP"/>
    <property type="match status" value="2"/>
</dbReference>
<dbReference type="GO" id="GO:1901259">
    <property type="term" value="P:chloroplast rRNA processing"/>
    <property type="evidence" value="ECO:0007669"/>
    <property type="project" value="TreeGrafter"/>
</dbReference>
<dbReference type="PANTHER" id="PTHR21228">
    <property type="entry name" value="FAST LEU-RICH DOMAIN-CONTAINING"/>
    <property type="match status" value="1"/>
</dbReference>
<proteinExistence type="predicted"/>
<dbReference type="Proteomes" id="UP000570595">
    <property type="component" value="Unassembled WGS sequence"/>
</dbReference>
<reference evidence="2 3" key="1">
    <citation type="submission" date="2020-04" db="EMBL/GenBank/DDBJ databases">
        <title>Perkinsus olseni comparative genomics.</title>
        <authorList>
            <person name="Bogema D.R."/>
        </authorList>
    </citation>
    <scope>NUCLEOTIDE SEQUENCE [LARGE SCALE GENOMIC DNA]</scope>
    <source>
        <strain evidence="2">ATCC PRA-179</strain>
    </source>
</reference>
<dbReference type="OrthoDB" id="385235at2759"/>
<dbReference type="EMBL" id="JABAHT010000222">
    <property type="protein sequence ID" value="KAF4660706.1"/>
    <property type="molecule type" value="Genomic_DNA"/>
</dbReference>
<dbReference type="InterPro" id="IPR013584">
    <property type="entry name" value="RAP"/>
</dbReference>